<feature type="transmembrane region" description="Helical" evidence="1">
    <location>
        <begin position="237"/>
        <end position="260"/>
    </location>
</feature>
<sequence>MVLLALSPFLPLHLIVAGKLINHTIDDTLVDELTGFKVQYSPNSQPSNASALVWKSASQCSDCAIAPERSLAMNATWTGATYDTPLRNITARLSFHGSAIYIYLIVSNYPQSTGLVSDIICDFRMDGEVVGSYNHTTDGTYRFEYDVLAYSNASLKDDDHTFLIETTGTQLSYIIFDYALYTNSQPSFAATTITSPGSTVSEPFVTAHSSAYVQSSSLSCLGPSSSAAPLSPHSAKALTAGIAVGVSALIIFAASLVLYIRRRWK</sequence>
<keyword evidence="2" id="KW-0732">Signal</keyword>
<evidence type="ECO:0000313" key="4">
    <source>
        <dbReference type="Proteomes" id="UP000219338"/>
    </source>
</evidence>
<dbReference type="Gene3D" id="2.60.120.260">
    <property type="entry name" value="Galactose-binding domain-like"/>
    <property type="match status" value="1"/>
</dbReference>
<organism evidence="3 4">
    <name type="scientific">Armillaria ostoyae</name>
    <name type="common">Armillaria root rot fungus</name>
    <dbReference type="NCBI Taxonomy" id="47428"/>
    <lineage>
        <taxon>Eukaryota</taxon>
        <taxon>Fungi</taxon>
        <taxon>Dikarya</taxon>
        <taxon>Basidiomycota</taxon>
        <taxon>Agaricomycotina</taxon>
        <taxon>Agaricomycetes</taxon>
        <taxon>Agaricomycetidae</taxon>
        <taxon>Agaricales</taxon>
        <taxon>Marasmiineae</taxon>
        <taxon>Physalacriaceae</taxon>
        <taxon>Armillaria</taxon>
    </lineage>
</organism>
<gene>
    <name evidence="3" type="ORF">ARMOST_18156</name>
</gene>
<dbReference type="STRING" id="47428.A0A284S0Z4"/>
<proteinExistence type="predicted"/>
<accession>A0A284S0Z4</accession>
<dbReference type="EMBL" id="FUEG01000025">
    <property type="protein sequence ID" value="SJL14690.1"/>
    <property type="molecule type" value="Genomic_DNA"/>
</dbReference>
<protein>
    <submittedName>
        <fullName evidence="3">Uncharacterized protein</fullName>
    </submittedName>
</protein>
<evidence type="ECO:0000256" key="1">
    <source>
        <dbReference type="SAM" id="Phobius"/>
    </source>
</evidence>
<dbReference type="OMA" id="LYIRRRW"/>
<keyword evidence="1" id="KW-0472">Membrane</keyword>
<reference evidence="4" key="1">
    <citation type="journal article" date="2017" name="Nat. Ecol. Evol.">
        <title>Genome expansion and lineage-specific genetic innovations in the forest pathogenic fungi Armillaria.</title>
        <authorList>
            <person name="Sipos G."/>
            <person name="Prasanna A.N."/>
            <person name="Walter M.C."/>
            <person name="O'Connor E."/>
            <person name="Balint B."/>
            <person name="Krizsan K."/>
            <person name="Kiss B."/>
            <person name="Hess J."/>
            <person name="Varga T."/>
            <person name="Slot J."/>
            <person name="Riley R."/>
            <person name="Boka B."/>
            <person name="Rigling D."/>
            <person name="Barry K."/>
            <person name="Lee J."/>
            <person name="Mihaltcheva S."/>
            <person name="LaButti K."/>
            <person name="Lipzen A."/>
            <person name="Waldron R."/>
            <person name="Moloney N.M."/>
            <person name="Sperisen C."/>
            <person name="Kredics L."/>
            <person name="Vagvoelgyi C."/>
            <person name="Patrignani A."/>
            <person name="Fitzpatrick D."/>
            <person name="Nagy I."/>
            <person name="Doyle S."/>
            <person name="Anderson J.B."/>
            <person name="Grigoriev I.V."/>
            <person name="Gueldener U."/>
            <person name="Muensterkoetter M."/>
            <person name="Nagy L.G."/>
        </authorList>
    </citation>
    <scope>NUCLEOTIDE SEQUENCE [LARGE SCALE GENOMIC DNA]</scope>
    <source>
        <strain evidence="4">C18/9</strain>
    </source>
</reference>
<feature type="chain" id="PRO_5012402557" evidence="2">
    <location>
        <begin position="18"/>
        <end position="265"/>
    </location>
</feature>
<evidence type="ECO:0000256" key="2">
    <source>
        <dbReference type="SAM" id="SignalP"/>
    </source>
</evidence>
<evidence type="ECO:0000313" key="3">
    <source>
        <dbReference type="EMBL" id="SJL14690.1"/>
    </source>
</evidence>
<feature type="signal peptide" evidence="2">
    <location>
        <begin position="1"/>
        <end position="17"/>
    </location>
</feature>
<dbReference type="AlphaFoldDB" id="A0A284S0Z4"/>
<keyword evidence="4" id="KW-1185">Reference proteome</keyword>
<dbReference type="OrthoDB" id="2758521at2759"/>
<name>A0A284S0Z4_ARMOS</name>
<keyword evidence="1" id="KW-0812">Transmembrane</keyword>
<dbReference type="Proteomes" id="UP000219338">
    <property type="component" value="Unassembled WGS sequence"/>
</dbReference>
<keyword evidence="1" id="KW-1133">Transmembrane helix</keyword>